<reference evidence="2" key="1">
    <citation type="journal article" date="2022" name="bioRxiv">
        <title>Sequencing and chromosome-scale assembly of the giantPleurodeles waltlgenome.</title>
        <authorList>
            <person name="Brown T."/>
            <person name="Elewa A."/>
            <person name="Iarovenko S."/>
            <person name="Subramanian E."/>
            <person name="Araus A.J."/>
            <person name="Petzold A."/>
            <person name="Susuki M."/>
            <person name="Suzuki K.-i.T."/>
            <person name="Hayashi T."/>
            <person name="Toyoda A."/>
            <person name="Oliveira C."/>
            <person name="Osipova E."/>
            <person name="Leigh N.D."/>
            <person name="Simon A."/>
            <person name="Yun M.H."/>
        </authorList>
    </citation>
    <scope>NUCLEOTIDE SEQUENCE</scope>
    <source>
        <strain evidence="2">20211129_DDA</strain>
        <tissue evidence="2">Liver</tissue>
    </source>
</reference>
<dbReference type="AlphaFoldDB" id="A0AAV7T3H1"/>
<protein>
    <submittedName>
        <fullName evidence="2">Uncharacterized protein</fullName>
    </submittedName>
</protein>
<evidence type="ECO:0000256" key="1">
    <source>
        <dbReference type="SAM" id="MobiDB-lite"/>
    </source>
</evidence>
<proteinExistence type="predicted"/>
<organism evidence="2 3">
    <name type="scientific">Pleurodeles waltl</name>
    <name type="common">Iberian ribbed newt</name>
    <dbReference type="NCBI Taxonomy" id="8319"/>
    <lineage>
        <taxon>Eukaryota</taxon>
        <taxon>Metazoa</taxon>
        <taxon>Chordata</taxon>
        <taxon>Craniata</taxon>
        <taxon>Vertebrata</taxon>
        <taxon>Euteleostomi</taxon>
        <taxon>Amphibia</taxon>
        <taxon>Batrachia</taxon>
        <taxon>Caudata</taxon>
        <taxon>Salamandroidea</taxon>
        <taxon>Salamandridae</taxon>
        <taxon>Pleurodelinae</taxon>
        <taxon>Pleurodeles</taxon>
    </lineage>
</organism>
<gene>
    <name evidence="2" type="ORF">NDU88_002427</name>
</gene>
<evidence type="ECO:0000313" key="2">
    <source>
        <dbReference type="EMBL" id="KAJ1170552.1"/>
    </source>
</evidence>
<dbReference type="Proteomes" id="UP001066276">
    <property type="component" value="Chromosome 4_1"/>
</dbReference>
<sequence>MRQAIAALAANIPGVSSGSLPSLQPGLARPPVQLPRTAQGQGETLPTQQVVPSVTQSQGLIPLHVTVTSQPQDATTQVLLSATQLLSSVEGLSAPVLPTAPRASADNVQNALAELKRQINAMAALSLPGAEGMGNKDIIQSSTPLLGPKSPAASEAATGSRLSV</sequence>
<dbReference type="EMBL" id="JANPWB010000007">
    <property type="protein sequence ID" value="KAJ1170552.1"/>
    <property type="molecule type" value="Genomic_DNA"/>
</dbReference>
<feature type="region of interest" description="Disordered" evidence="1">
    <location>
        <begin position="138"/>
        <end position="164"/>
    </location>
</feature>
<evidence type="ECO:0000313" key="3">
    <source>
        <dbReference type="Proteomes" id="UP001066276"/>
    </source>
</evidence>
<name>A0AAV7T3H1_PLEWA</name>
<feature type="region of interest" description="Disordered" evidence="1">
    <location>
        <begin position="19"/>
        <end position="45"/>
    </location>
</feature>
<keyword evidence="3" id="KW-1185">Reference proteome</keyword>
<accession>A0AAV7T3H1</accession>
<feature type="compositionally biased region" description="Polar residues" evidence="1">
    <location>
        <begin position="36"/>
        <end position="45"/>
    </location>
</feature>
<comment type="caution">
    <text evidence="2">The sequence shown here is derived from an EMBL/GenBank/DDBJ whole genome shotgun (WGS) entry which is preliminary data.</text>
</comment>